<name>A0ABY3WN57_9ACTN</name>
<evidence type="ECO:0008006" key="4">
    <source>
        <dbReference type="Google" id="ProtNLM"/>
    </source>
</evidence>
<gene>
    <name evidence="2" type="ORF">J4032_17860</name>
</gene>
<keyword evidence="3" id="KW-1185">Reference proteome</keyword>
<dbReference type="EMBL" id="CP071872">
    <property type="protein sequence ID" value="UNM13110.1"/>
    <property type="molecule type" value="Genomic_DNA"/>
</dbReference>
<sequence>MGRLQEHLAQGPYDLSTDKGKFELSKDVAAFANASGGLIVCGFKAKKKQNELYEVAEHVMPFGKGLVDDAKYKDAIAEYVRPLLKVKLFWYDHPEGDPDVSGHYFVIEVPALPEADRWAMVTRGITDNGQFIKNSWTIPIRNGDTTAFLPPDEAYRLVNDGLRTRRGPSVAPTPVADRVRSREALRAAAGMEETPVLFFQTIPDHPRGLVPNMYADGGLRDILGNQDTLRDAYAFNWASVHNRPEPHEGGLLLADASRRGLLIESDGAVTGAAAANADMLGWAMESSSAIEPRRISVFVLTEITLEYFRLVDQHVLPLVDSTWTHRIVASDFTRPPARTLAPGDDPSFPLRGAPQPATSGSWNHSWQALGNPERDAYEALNRIYPLFGLDVGDNPFVDADRVVTARLQA</sequence>
<accession>A0ABY3WN57</accession>
<dbReference type="Gene3D" id="3.30.950.30">
    <property type="entry name" value="Schlafen, AAA domain"/>
    <property type="match status" value="1"/>
</dbReference>
<feature type="region of interest" description="Disordered" evidence="1">
    <location>
        <begin position="338"/>
        <end position="364"/>
    </location>
</feature>
<organism evidence="2 3">
    <name type="scientific">Streptomyces formicae</name>
    <dbReference type="NCBI Taxonomy" id="1616117"/>
    <lineage>
        <taxon>Bacteria</taxon>
        <taxon>Bacillati</taxon>
        <taxon>Actinomycetota</taxon>
        <taxon>Actinomycetes</taxon>
        <taxon>Kitasatosporales</taxon>
        <taxon>Streptomycetaceae</taxon>
        <taxon>Streptomyces</taxon>
    </lineage>
</organism>
<reference evidence="2 3" key="1">
    <citation type="submission" date="2021-03" db="EMBL/GenBank/DDBJ databases">
        <title>Complete genome of Streptomyces formicae strain 1H-GS9 (DSM 100524).</title>
        <authorList>
            <person name="Atanasov K.E."/>
            <person name="Altabella T."/>
            <person name="Ferrer A."/>
        </authorList>
    </citation>
    <scope>NUCLEOTIDE SEQUENCE [LARGE SCALE GENOMIC DNA]</scope>
    <source>
        <strain evidence="2 3">1H-GS9</strain>
    </source>
</reference>
<proteinExistence type="predicted"/>
<dbReference type="InterPro" id="IPR038461">
    <property type="entry name" value="Schlafen_AlbA_2_dom_sf"/>
</dbReference>
<evidence type="ECO:0000313" key="2">
    <source>
        <dbReference type="EMBL" id="UNM13110.1"/>
    </source>
</evidence>
<evidence type="ECO:0000313" key="3">
    <source>
        <dbReference type="Proteomes" id="UP000828924"/>
    </source>
</evidence>
<evidence type="ECO:0000256" key="1">
    <source>
        <dbReference type="SAM" id="MobiDB-lite"/>
    </source>
</evidence>
<dbReference type="RefSeq" id="WP_242331834.1">
    <property type="nucleotide sequence ID" value="NZ_CP071872.1"/>
</dbReference>
<protein>
    <recommendedName>
        <fullName evidence="4">Schlafen AlbA-2 domain-containing protein</fullName>
    </recommendedName>
</protein>
<dbReference type="Proteomes" id="UP000828924">
    <property type="component" value="Chromosome"/>
</dbReference>